<reference evidence="5" key="2">
    <citation type="submission" date="2016-04" db="UniProtKB">
        <authorList>
            <consortium name="EnsemblMetazoa"/>
        </authorList>
    </citation>
    <scope>IDENTIFICATION</scope>
</reference>
<dbReference type="Pfam" id="PF24082">
    <property type="entry name" value="SPEF2_C"/>
    <property type="match status" value="2"/>
</dbReference>
<keyword evidence="6" id="KW-1185">Reference proteome</keyword>
<feature type="domain" description="SPEF2 C-terminal" evidence="4">
    <location>
        <begin position="1316"/>
        <end position="1377"/>
    </location>
</feature>
<gene>
    <name evidence="5" type="primary">105620018</name>
</gene>
<evidence type="ECO:0000256" key="1">
    <source>
        <dbReference type="SAM" id="Coils"/>
    </source>
</evidence>
<keyword evidence="1" id="KW-0175">Coiled coil</keyword>
<dbReference type="EMBL" id="ADTU01015458">
    <property type="status" value="NOT_ANNOTATED_CDS"/>
    <property type="molecule type" value="Genomic_DNA"/>
</dbReference>
<feature type="domain" description="SPEF2 C-terminal" evidence="4">
    <location>
        <begin position="1148"/>
        <end position="1294"/>
    </location>
</feature>
<dbReference type="eggNOG" id="ENOG502QR7Y">
    <property type="taxonomic scope" value="Eukaryota"/>
</dbReference>
<dbReference type="EnsemblMetazoa" id="XM_012201528.1">
    <property type="protein sequence ID" value="XP_012056918.1"/>
    <property type="gene ID" value="LOC105620018"/>
</dbReference>
<dbReference type="OrthoDB" id="62528at2759"/>
<dbReference type="Proteomes" id="UP000005205">
    <property type="component" value="Unassembled WGS sequence"/>
</dbReference>
<dbReference type="STRING" id="12957.A0A158NHB0"/>
<dbReference type="InterPro" id="IPR054517">
    <property type="entry name" value="SPEF2_D5"/>
</dbReference>
<evidence type="ECO:0008006" key="7">
    <source>
        <dbReference type="Google" id="ProtNLM"/>
    </source>
</evidence>
<feature type="domain" description="CPC1/SPEF2" evidence="3">
    <location>
        <begin position="117"/>
        <end position="250"/>
    </location>
</feature>
<evidence type="ECO:0000313" key="6">
    <source>
        <dbReference type="Proteomes" id="UP000005205"/>
    </source>
</evidence>
<dbReference type="InterPro" id="IPR056199">
    <property type="entry name" value="SPEF2_C"/>
</dbReference>
<dbReference type="InterPro" id="IPR027417">
    <property type="entry name" value="P-loop_NTPase"/>
</dbReference>
<evidence type="ECO:0000313" key="5">
    <source>
        <dbReference type="EnsemblMetazoa" id="XP_012056918.1"/>
    </source>
</evidence>
<dbReference type="PANTHER" id="PTHR14919">
    <property type="entry name" value="KPL2-RELATED"/>
    <property type="match status" value="1"/>
</dbReference>
<feature type="coiled-coil region" evidence="1">
    <location>
        <begin position="171"/>
        <end position="205"/>
    </location>
</feature>
<evidence type="ECO:0000259" key="3">
    <source>
        <dbReference type="Pfam" id="PF22946"/>
    </source>
</evidence>
<organism evidence="5 6">
    <name type="scientific">Atta cephalotes</name>
    <name type="common">Leafcutter ant</name>
    <dbReference type="NCBI Taxonomy" id="12957"/>
    <lineage>
        <taxon>Eukaryota</taxon>
        <taxon>Metazoa</taxon>
        <taxon>Ecdysozoa</taxon>
        <taxon>Arthropoda</taxon>
        <taxon>Hexapoda</taxon>
        <taxon>Insecta</taxon>
        <taxon>Pterygota</taxon>
        <taxon>Neoptera</taxon>
        <taxon>Endopterygota</taxon>
        <taxon>Hymenoptera</taxon>
        <taxon>Apocrita</taxon>
        <taxon>Aculeata</taxon>
        <taxon>Formicoidea</taxon>
        <taxon>Formicidae</taxon>
        <taxon>Myrmicinae</taxon>
        <taxon>Atta</taxon>
    </lineage>
</organism>
<proteinExistence type="predicted"/>
<dbReference type="Gene3D" id="3.40.50.300">
    <property type="entry name" value="P-loop containing nucleotide triphosphate hydrolases"/>
    <property type="match status" value="1"/>
</dbReference>
<accession>A0A158NHB0</accession>
<evidence type="ECO:0000256" key="2">
    <source>
        <dbReference type="SAM" id="MobiDB-lite"/>
    </source>
</evidence>
<dbReference type="InParanoid" id="A0A158NHB0"/>
<feature type="coiled-coil region" evidence="1">
    <location>
        <begin position="260"/>
        <end position="318"/>
    </location>
</feature>
<protein>
    <recommendedName>
        <fullName evidence="7">Sperm flagellar protein 2-like</fullName>
    </recommendedName>
</protein>
<dbReference type="PANTHER" id="PTHR14919:SF0">
    <property type="entry name" value="SPERM FLAGELLAR PROTEIN 2"/>
    <property type="match status" value="1"/>
</dbReference>
<evidence type="ECO:0000259" key="4">
    <source>
        <dbReference type="Pfam" id="PF24082"/>
    </source>
</evidence>
<dbReference type="KEGG" id="acep:105620018"/>
<dbReference type="Pfam" id="PF22946">
    <property type="entry name" value="SPEF2_D5"/>
    <property type="match status" value="1"/>
</dbReference>
<dbReference type="InterPro" id="IPR052634">
    <property type="entry name" value="Sperm_flagellar-bone_growth"/>
</dbReference>
<dbReference type="EMBL" id="ADTU01015459">
    <property type="status" value="NOT_ANNOTATED_CDS"/>
    <property type="molecule type" value="Genomic_DNA"/>
</dbReference>
<sequence>MEYPVIEPIEYFVPEELPDKKQKQSKILDEFTRKHPVYKTKKYQVECCPSKRILDVSCIEDPTAAAEYIDFLKKRSKKTTKCHELKLKTQTTMMIEAWERLLKKQDRVFDEALGKQVLDQSRYEKQMLRKLCDVRNLKNRIMGSRKIVDKMLVKIRYNELQFKQYYDGEAIKVEREDVEVETRRMDELHQRIREEKMRRMKEKHQDICLEIVNDLVDIVVKLADYRQANDNYIPNLVWNELRLLFLKRQPIFEHVDYFDNVEEAEKIEEIENEKEMKMNEDKEKNDANGNSEKRIRNEKGIQIEKVEENQELVRLERQQALTDADFESYRDLASPWDQFVPKREKEVEEVYRLGCFVLGYIVHRLLEDVLYPYSKIMVRPMPRVKVAAIILGVTNATLHKQLQELLKNTGIRLLTMEDAINHCLESYKREMVGVEYIDLNIILTTARDIKRLEAKNKDDSKEYHRKKSERLMKSTPFHQNPQKIAEEKQTQTPREIPYDDPILSNSAYIGKWTYEFLTLGQPISNELSTRILIEYLKEIGDVEGWALINYPNTYEQMAMLEKALTGRDIPPDPVKLTDVKDIDPPLVRIVFEDDTFAARRQSRLLPKPISKAKDYNFSKTFMTIYIKGMPKSDAMEQTDNQEQTCIPLPDNATSMDEFYANQDIAYGFFYDVLDLSILEQLTKFITDHFYERKKLPLNLSEKILQEDHNKQKSDSAVIKRLISKSKWKPSEYEEKKDIEAESRNLQSETETQLANDYAKPGESNWQWLDFSQPTALLEILATLWESIEQAYIENLKEILSLKRMHMSIFISHKNFVFKNLIRFINRPDNRQILLQDFHQAFNEIDKDLREDLDMKCELHCRVDDFRKELWELCDARRYEAEEKRKRMLRNQWIWMEAMILINVYIGILQTEVDRFVDTMQFLQDYYTSMSQKPLQELQFSKIVLDNIELEDVLQEILDEDKKQTVKIKAIKTSARIINEDQLKTEIETLLIDVSKSFDSDQNIIYNIIKDNIQQVRDTVDSISSLMLDMLKKEEKAEWRYADLFEINRINQRLDVLNAAAQSDVTFLLDTMRQIFHDIYHHIIKRYKCEIESIDEMANVFCFAIEEERPIQQELLLDGDQFIVRSSIVSEDEEQFNVPIKEAPSPLRFRMVQLDRLVDIFQRIAPHGIVSERVLVYILQDLVSCGEEDCYPPFVPCAWQQLRPPDIEILVEQLFGSIEYIEWREFVLYAMDLPVPSHQDILKARAAFEMHDSELKEVVTCEQFHSIPLWFLEISTNSFLDEKFEHSNFDTLENVMLRKEAQLSEHFSNLGNDFIERSEDDSSAILRLMLAKKLLCRMYLVNQDSVHYTAMLLAFCKNEDPSVGLGKAFSLAMGARVCTNTVEGEKFVEELAKQKHHVKELKLSQDYLQEEANEIIREIVNYIINKTIEIVVSLEKSRNHDLSSKRQITFQLKGQNEEEPAELLLPEMIAKRLIVKNSSTISDEYEHKHSLPIGDEMLEDYKQDERVIFWLPRDVCLTVLSTCLPWLASQADLFHTTLSLREGIARVYDELRDEELNDEKDLVLAHRLVNHSFIYELLRASSKFISKNMADILRNILKDKNDQMT</sequence>
<reference evidence="6" key="1">
    <citation type="journal article" date="2011" name="PLoS Genet.">
        <title>The genome sequence of the leaf-cutter ant Atta cephalotes reveals insights into its obligate symbiotic lifestyle.</title>
        <authorList>
            <person name="Suen G."/>
            <person name="Teiling C."/>
            <person name="Li L."/>
            <person name="Holt C."/>
            <person name="Abouheif E."/>
            <person name="Bornberg-Bauer E."/>
            <person name="Bouffard P."/>
            <person name="Caldera E.J."/>
            <person name="Cash E."/>
            <person name="Cavanaugh A."/>
            <person name="Denas O."/>
            <person name="Elhaik E."/>
            <person name="Fave M.J."/>
            <person name="Gadau J."/>
            <person name="Gibson J.D."/>
            <person name="Graur D."/>
            <person name="Grubbs K.J."/>
            <person name="Hagen D.E."/>
            <person name="Harkins T.T."/>
            <person name="Helmkampf M."/>
            <person name="Hu H."/>
            <person name="Johnson B.R."/>
            <person name="Kim J."/>
            <person name="Marsh S.E."/>
            <person name="Moeller J.A."/>
            <person name="Munoz-Torres M.C."/>
            <person name="Murphy M.C."/>
            <person name="Naughton M.C."/>
            <person name="Nigam S."/>
            <person name="Overson R."/>
            <person name="Rajakumar R."/>
            <person name="Reese J.T."/>
            <person name="Scott J.J."/>
            <person name="Smith C.R."/>
            <person name="Tao S."/>
            <person name="Tsutsui N.D."/>
            <person name="Viljakainen L."/>
            <person name="Wissler L."/>
            <person name="Yandell M.D."/>
            <person name="Zimmer F."/>
            <person name="Taylor J."/>
            <person name="Slater S.C."/>
            <person name="Clifton S.W."/>
            <person name="Warren W.C."/>
            <person name="Elsik C.G."/>
            <person name="Smith C.D."/>
            <person name="Weinstock G.M."/>
            <person name="Gerardo N.M."/>
            <person name="Currie C.R."/>
        </authorList>
    </citation>
    <scope>NUCLEOTIDE SEQUENCE [LARGE SCALE GENOMIC DNA]</scope>
</reference>
<feature type="region of interest" description="Disordered" evidence="2">
    <location>
        <begin position="457"/>
        <end position="497"/>
    </location>
</feature>
<name>A0A158NHB0_ATTCE</name>